<gene>
    <name evidence="1" type="ORF">E4P82_01590</name>
</gene>
<dbReference type="Proteomes" id="UP000760480">
    <property type="component" value="Unassembled WGS sequence"/>
</dbReference>
<dbReference type="RefSeq" id="WP_169247259.1">
    <property type="nucleotide sequence ID" value="NZ_SPMZ01000005.1"/>
</dbReference>
<proteinExistence type="predicted"/>
<evidence type="ECO:0000313" key="2">
    <source>
        <dbReference type="Proteomes" id="UP000760480"/>
    </source>
</evidence>
<evidence type="ECO:0000313" key="1">
    <source>
        <dbReference type="EMBL" id="NMQ18003.1"/>
    </source>
</evidence>
<protein>
    <submittedName>
        <fullName evidence="1">Uncharacterized protein</fullName>
    </submittedName>
</protein>
<accession>A0ABX1TII6</accession>
<comment type="caution">
    <text evidence="1">The sequence shown here is derived from an EMBL/GenBank/DDBJ whole genome shotgun (WGS) entry which is preliminary data.</text>
</comment>
<organism evidence="1 2">
    <name type="scientific">Candidatus Competibacter phosphatis</name>
    <dbReference type="NCBI Taxonomy" id="221280"/>
    <lineage>
        <taxon>Bacteria</taxon>
        <taxon>Pseudomonadati</taxon>
        <taxon>Pseudomonadota</taxon>
        <taxon>Gammaproteobacteria</taxon>
        <taxon>Candidatus Competibacteraceae</taxon>
        <taxon>Candidatus Competibacter</taxon>
    </lineage>
</organism>
<sequence>MLTYEDCLELSDLTEEEIEAIAQHEHLPEMAALELGSYLVHTPEGVPMIKRIILEDIEDANRRGHVEKVLQLKLVLKHFVDTHPNATANKA</sequence>
<reference evidence="1 2" key="1">
    <citation type="submission" date="2019-03" db="EMBL/GenBank/DDBJ databases">
        <title>Metabolic reconstructions from genomes of highly enriched 'Candidatus Accumulibacter' and 'Candidatus Competibacter' bioreactor populations.</title>
        <authorList>
            <person name="Annavajhala M.K."/>
            <person name="Welles L."/>
            <person name="Abbas B."/>
            <person name="Sorokin D."/>
            <person name="Park H."/>
            <person name="Van Loosdrecht M."/>
            <person name="Chandran K."/>
        </authorList>
    </citation>
    <scope>NUCLEOTIDE SEQUENCE [LARGE SCALE GENOMIC DNA]</scope>
    <source>
        <strain evidence="1 2">SBR_G</strain>
    </source>
</reference>
<keyword evidence="2" id="KW-1185">Reference proteome</keyword>
<dbReference type="EMBL" id="SPMZ01000005">
    <property type="protein sequence ID" value="NMQ18003.1"/>
    <property type="molecule type" value="Genomic_DNA"/>
</dbReference>
<name>A0ABX1TII6_9GAMM</name>